<feature type="transmembrane region" description="Helical" evidence="1">
    <location>
        <begin position="14"/>
        <end position="34"/>
    </location>
</feature>
<keyword evidence="1" id="KW-0812">Transmembrane</keyword>
<dbReference type="AlphaFoldDB" id="A0A1H2LGR9"/>
<sequence length="90" mass="10178">MLVFFAYNLTFTDIFSFPIIAETLILIWLGAYIIKKQIGHQPIAIIYAVVYITSSLGILIIRNDSTSRAGLIALCFLYLLVRDYSVTKSK</sequence>
<keyword evidence="1" id="KW-0472">Membrane</keyword>
<dbReference type="STRING" id="131112.SAMN04489737_1075"/>
<feature type="transmembrane region" description="Helical" evidence="1">
    <location>
        <begin position="43"/>
        <end position="61"/>
    </location>
</feature>
<dbReference type="EMBL" id="LT629804">
    <property type="protein sequence ID" value="SDU80032.1"/>
    <property type="molecule type" value="Genomic_DNA"/>
</dbReference>
<proteinExistence type="predicted"/>
<feature type="transmembrane region" description="Helical" evidence="1">
    <location>
        <begin position="67"/>
        <end position="85"/>
    </location>
</feature>
<gene>
    <name evidence="2" type="ORF">SAMN04489737_1075</name>
</gene>
<keyword evidence="1" id="KW-1133">Transmembrane helix</keyword>
<name>A0A1H2LGR9_9ACTO</name>
<evidence type="ECO:0000313" key="3">
    <source>
        <dbReference type="Proteomes" id="UP000214355"/>
    </source>
</evidence>
<evidence type="ECO:0000313" key="2">
    <source>
        <dbReference type="EMBL" id="SDU80032.1"/>
    </source>
</evidence>
<protein>
    <submittedName>
        <fullName evidence="2">Uncharacterized protein</fullName>
    </submittedName>
</protein>
<keyword evidence="3" id="KW-1185">Reference proteome</keyword>
<dbReference type="Proteomes" id="UP000214355">
    <property type="component" value="Chromosome I"/>
</dbReference>
<reference evidence="3" key="1">
    <citation type="submission" date="2016-10" db="EMBL/GenBank/DDBJ databases">
        <authorList>
            <person name="Varghese N."/>
            <person name="Submissions S."/>
        </authorList>
    </citation>
    <scope>NUCLEOTIDE SEQUENCE [LARGE SCALE GENOMIC DNA]</scope>
    <source>
        <strain evidence="3">DSM 10002</strain>
    </source>
</reference>
<evidence type="ECO:0000256" key="1">
    <source>
        <dbReference type="SAM" id="Phobius"/>
    </source>
</evidence>
<accession>A0A1H2LGR9</accession>
<organism evidence="2 3">
    <name type="scientific">Arcanobacterium phocae</name>
    <dbReference type="NCBI Taxonomy" id="131112"/>
    <lineage>
        <taxon>Bacteria</taxon>
        <taxon>Bacillati</taxon>
        <taxon>Actinomycetota</taxon>
        <taxon>Actinomycetes</taxon>
        <taxon>Actinomycetales</taxon>
        <taxon>Actinomycetaceae</taxon>
        <taxon>Arcanobacterium</taxon>
    </lineage>
</organism>